<feature type="domain" description="Amine oxidase" evidence="7">
    <location>
        <begin position="15"/>
        <end position="417"/>
    </location>
</feature>
<comment type="cofactor">
    <cofactor evidence="1">
        <name>FAD</name>
        <dbReference type="ChEBI" id="CHEBI:57692"/>
    </cofactor>
</comment>
<dbReference type="Pfam" id="PF01593">
    <property type="entry name" value="Amino_oxidase"/>
    <property type="match status" value="1"/>
</dbReference>
<dbReference type="GO" id="GO:0004729">
    <property type="term" value="F:oxygen-dependent protoporphyrinogen oxidase activity"/>
    <property type="evidence" value="ECO:0007669"/>
    <property type="project" value="InterPro"/>
</dbReference>
<dbReference type="NCBIfam" id="TIGR00562">
    <property type="entry name" value="proto_IX_ox"/>
    <property type="match status" value="1"/>
</dbReference>
<dbReference type="InterPro" id="IPR050464">
    <property type="entry name" value="Zeta_carotene_desat/Oxidored"/>
</dbReference>
<protein>
    <recommendedName>
        <fullName evidence="7">Amine oxidase domain-containing protein</fullName>
    </recommendedName>
</protein>
<evidence type="ECO:0000313" key="8">
    <source>
        <dbReference type="EMBL" id="VAW02819.1"/>
    </source>
</evidence>
<dbReference type="InterPro" id="IPR004572">
    <property type="entry name" value="Protoporphyrinogen_oxidase"/>
</dbReference>
<comment type="pathway">
    <text evidence="6">Porphyrin-containing compound metabolism.</text>
</comment>
<gene>
    <name evidence="8" type="ORF">MNBD_ACTINO02-1344</name>
</gene>
<dbReference type="Gene3D" id="3.50.50.60">
    <property type="entry name" value="FAD/NAD(P)-binding domain"/>
    <property type="match status" value="1"/>
</dbReference>
<keyword evidence="5" id="KW-0350">Heme biosynthesis</keyword>
<organism evidence="8">
    <name type="scientific">hydrothermal vent metagenome</name>
    <dbReference type="NCBI Taxonomy" id="652676"/>
    <lineage>
        <taxon>unclassified sequences</taxon>
        <taxon>metagenomes</taxon>
        <taxon>ecological metagenomes</taxon>
    </lineage>
</organism>
<accession>A0A3B0SQI7</accession>
<dbReference type="PANTHER" id="PTHR42923">
    <property type="entry name" value="PROTOPORPHYRINOGEN OXIDASE"/>
    <property type="match status" value="1"/>
</dbReference>
<evidence type="ECO:0000259" key="7">
    <source>
        <dbReference type="Pfam" id="PF01593"/>
    </source>
</evidence>
<dbReference type="PANTHER" id="PTHR42923:SF3">
    <property type="entry name" value="PROTOPORPHYRINOGEN OXIDASE"/>
    <property type="match status" value="1"/>
</dbReference>
<evidence type="ECO:0000256" key="2">
    <source>
        <dbReference type="ARBA" id="ARBA00022630"/>
    </source>
</evidence>
<reference evidence="8" key="1">
    <citation type="submission" date="2018-06" db="EMBL/GenBank/DDBJ databases">
        <authorList>
            <person name="Zhirakovskaya E."/>
        </authorList>
    </citation>
    <scope>NUCLEOTIDE SEQUENCE</scope>
</reference>
<keyword evidence="4" id="KW-0560">Oxidoreductase</keyword>
<keyword evidence="3" id="KW-0274">FAD</keyword>
<proteinExistence type="predicted"/>
<dbReference type="InterPro" id="IPR036188">
    <property type="entry name" value="FAD/NAD-bd_sf"/>
</dbReference>
<dbReference type="Gene3D" id="1.10.3110.10">
    <property type="entry name" value="protoporphyrinogen ix oxidase, domain 3"/>
    <property type="match status" value="1"/>
</dbReference>
<keyword evidence="2" id="KW-0285">Flavoprotein</keyword>
<dbReference type="InterPro" id="IPR002937">
    <property type="entry name" value="Amino_oxidase"/>
</dbReference>
<name>A0A3B0SQI7_9ZZZZ</name>
<dbReference type="GO" id="GO:0006783">
    <property type="term" value="P:heme biosynthetic process"/>
    <property type="evidence" value="ECO:0007669"/>
    <property type="project" value="UniProtKB-KW"/>
</dbReference>
<dbReference type="EMBL" id="UOEK01000243">
    <property type="protein sequence ID" value="VAW02819.1"/>
    <property type="molecule type" value="Genomic_DNA"/>
</dbReference>
<evidence type="ECO:0000256" key="5">
    <source>
        <dbReference type="ARBA" id="ARBA00023133"/>
    </source>
</evidence>
<dbReference type="AlphaFoldDB" id="A0A3B0SQI7"/>
<dbReference type="Gene3D" id="3.90.660.20">
    <property type="entry name" value="Protoporphyrinogen oxidase, mitochondrial, domain 2"/>
    <property type="match status" value="1"/>
</dbReference>
<evidence type="ECO:0000256" key="3">
    <source>
        <dbReference type="ARBA" id="ARBA00022827"/>
    </source>
</evidence>
<evidence type="ECO:0000256" key="1">
    <source>
        <dbReference type="ARBA" id="ARBA00001974"/>
    </source>
</evidence>
<evidence type="ECO:0000256" key="6">
    <source>
        <dbReference type="ARBA" id="ARBA00023444"/>
    </source>
</evidence>
<sequence>MADVIDIVVIGSGFGGLFAATELGRRGRDVLVVDATDRPGGIAETISESGYSLEPAAGTFLLPHRALTPLLAAGGVAVEHTAPEAGLRYVWTRDRLAAIPSSPKAVLTRAVSVRGKFRMALEPFIRSRPPADEESLKSFMTRRLGREAGTLISHIAASGIYAGDPSTLSVGAAFPAIVALENDAGSVVRGAIRRIRALPKPRPERPKSHVPVGGMALAARSLATTLGDRYRPNFKVTAVTREGENFRIEGSEVLFARKVVVALRPDAARAILPTVDTDVLTGWPSSPVVVVGIGGRAEEVPLPSGFGYLAGPDVDAVGLGCLFESVYAPGRAAPGHSLAKVIVGGARNPDVVSWSDERILGAVTSEMERALGVSISPTWTKVVRHHTGIPNYDLDHRRRLGGIDSLESQNPGLIFAGWGYRGIGVAHLALDAMTIADRITER</sequence>
<dbReference type="SUPFAM" id="SSF54373">
    <property type="entry name" value="FAD-linked reductases, C-terminal domain"/>
    <property type="match status" value="1"/>
</dbReference>
<evidence type="ECO:0000256" key="4">
    <source>
        <dbReference type="ARBA" id="ARBA00023002"/>
    </source>
</evidence>
<dbReference type="SUPFAM" id="SSF51905">
    <property type="entry name" value="FAD/NAD(P)-binding domain"/>
    <property type="match status" value="1"/>
</dbReference>